<accession>A0ABS1MK01</accession>
<protein>
    <recommendedName>
        <fullName evidence="4">Serine/threonine protein kinase</fullName>
    </recommendedName>
</protein>
<evidence type="ECO:0000313" key="2">
    <source>
        <dbReference type="EMBL" id="MBL1088398.1"/>
    </source>
</evidence>
<feature type="compositionally biased region" description="Gly residues" evidence="1">
    <location>
        <begin position="52"/>
        <end position="72"/>
    </location>
</feature>
<name>A0ABS1MK01_9ACTN</name>
<keyword evidence="3" id="KW-1185">Reference proteome</keyword>
<reference evidence="2 3" key="1">
    <citation type="submission" date="2021-01" db="EMBL/GenBank/DDBJ databases">
        <title>WGS of actinomycetes isolated from Thailand.</title>
        <authorList>
            <person name="Thawai C."/>
        </authorList>
    </citation>
    <scope>NUCLEOTIDE SEQUENCE [LARGE SCALE GENOMIC DNA]</scope>
    <source>
        <strain evidence="2 3">CH9-7</strain>
    </source>
</reference>
<dbReference type="NCBIfam" id="NF041121">
    <property type="entry name" value="SAV_2336_NTERM"/>
    <property type="match status" value="1"/>
</dbReference>
<proteinExistence type="predicted"/>
<evidence type="ECO:0000313" key="3">
    <source>
        <dbReference type="Proteomes" id="UP000629371"/>
    </source>
</evidence>
<feature type="region of interest" description="Disordered" evidence="1">
    <location>
        <begin position="809"/>
        <end position="837"/>
    </location>
</feature>
<feature type="region of interest" description="Disordered" evidence="1">
    <location>
        <begin position="345"/>
        <end position="374"/>
    </location>
</feature>
<evidence type="ECO:0008006" key="4">
    <source>
        <dbReference type="Google" id="ProtNLM"/>
    </source>
</evidence>
<feature type="region of interest" description="Disordered" evidence="1">
    <location>
        <begin position="673"/>
        <end position="729"/>
    </location>
</feature>
<organism evidence="2 3">
    <name type="scientific">Streptomyces siderophoricus</name>
    <dbReference type="NCBI Taxonomy" id="2802281"/>
    <lineage>
        <taxon>Bacteria</taxon>
        <taxon>Bacillati</taxon>
        <taxon>Actinomycetota</taxon>
        <taxon>Actinomycetes</taxon>
        <taxon>Kitasatosporales</taxon>
        <taxon>Streptomycetaceae</taxon>
        <taxon>Streptomyces</taxon>
    </lineage>
</organism>
<feature type="region of interest" description="Disordered" evidence="1">
    <location>
        <begin position="41"/>
        <end position="121"/>
    </location>
</feature>
<feature type="region of interest" description="Disordered" evidence="1">
    <location>
        <begin position="412"/>
        <end position="432"/>
    </location>
</feature>
<gene>
    <name evidence="2" type="ORF">JK360_03165</name>
</gene>
<dbReference type="InterPro" id="IPR047738">
    <property type="entry name" value="SAV_2336-like_N"/>
</dbReference>
<dbReference type="Proteomes" id="UP000629371">
    <property type="component" value="Unassembled WGS sequence"/>
</dbReference>
<dbReference type="EMBL" id="JAERRI010000002">
    <property type="protein sequence ID" value="MBL1088398.1"/>
    <property type="molecule type" value="Genomic_DNA"/>
</dbReference>
<comment type="caution">
    <text evidence="2">The sequence shown here is derived from an EMBL/GenBank/DDBJ whole genome shotgun (WGS) entry which is preliminary data.</text>
</comment>
<feature type="compositionally biased region" description="Basic and acidic residues" evidence="1">
    <location>
        <begin position="692"/>
        <end position="711"/>
    </location>
</feature>
<evidence type="ECO:0000256" key="1">
    <source>
        <dbReference type="SAM" id="MobiDB-lite"/>
    </source>
</evidence>
<feature type="compositionally biased region" description="Low complexity" evidence="1">
    <location>
        <begin position="112"/>
        <end position="121"/>
    </location>
</feature>
<sequence length="1200" mass="127153">MSAVPLGEPGPGPLDELVARLTAAGLPPDARGMADALWLAQWITPDPSPGEGTDGGGGAGAADGAEGAGAAGAGRRPDRADPATFRVGPPVPPALTGGTGASLDGDRSPDPAAGEAASAALREAARRRVAELLPARHEPSTDPDRYRLGEVAVPIASAFPGLLPLQRALRPVQRYRPPAAPARRKLDERATAELSAHAEMVIPVLRGVHRRTAGLRLLMDGSSSMAVWEQMLHDLRQVCERVGAFRDVTVHYLHPQGADVGVTAAPGPGRPLRPADQLHDPTGHHLTLVVSDCAGPLWRDGRMQRLLYRWAADAPLAVVQPLPQRMWGRTLLPAVAGTLVRRQGPYQPLDFRPARRRRRPVPPPGTETGPPRERAVPVLAATPSALGSWARLAAADAGLSLRGAACVVRADHGAEPGSGPPPAPGGGEPSRMVREFDRQASPAARLLAVHLSAVPLALPVIQLVQRAMLPQTGPAELAEVLLSGLVAQVPPEEFPPGERAPGAGPPEEQLAATGPWYDFVPGVRDELLGRLSAGEAALVLKHCSLYIERTFGRSARNFPAVAVAMLSGSGREPETGRRAVPEPFARVSERVLRRFEPALRPPDRRPYASDGPAAEGAALLERYEQDRAVRDLIEAVRLLRAAAERLPPAGTDLARALLHAWAEWRQPDALEEAERAVRAAERALGAAPPADTAERDASRHDSRDGSGDDAGHGSGHASRHGSRDDDAGAAERTRVLIVLGRVAHARARERRAAGDPAGERTALAEAARQLDAACGLMSLLDPRVLESLVLRTEVLRRLAALPERAAVPLGATPASPRRTGPDRAPGPPPPPDPLDEAERSLTTLLDRWPSGEQVPGEVYAARGAVLLDQAHRAAARRPEEPGAARSAEALAVRAADDLDTATVLLRRRGGAADRLVCETLLDLAAARRLGGGAGLPSVLPTLERARAIAQALGDPALEADSLRRIAAAQRAVHTRTGAPAALDAAIDALAGALRLTAPDTPVHSSLLAERGAALLLRARQEPAEEAGRRLADEAVHVLREALARVAPQDPDLGSHRLLFGRALRLRHERRPSVADLHEADWVLELAARGAGVPDVVCAEAWIEVGDVQLLLDRRFGSRERHDRAAACYRRAAAAAGRAGSALLAARAHHRRGEVLEVTAGPRSALQAYRESWEHWQRTAADPGPEAQRTRARMRALESPA</sequence>